<reference evidence="1" key="2">
    <citation type="journal article" date="2015" name="Data Brief">
        <title>Shoot transcriptome of the giant reed, Arundo donax.</title>
        <authorList>
            <person name="Barrero R.A."/>
            <person name="Guerrero F.D."/>
            <person name="Moolhuijzen P."/>
            <person name="Goolsby J.A."/>
            <person name="Tidwell J."/>
            <person name="Bellgard S.E."/>
            <person name="Bellgard M.I."/>
        </authorList>
    </citation>
    <scope>NUCLEOTIDE SEQUENCE</scope>
    <source>
        <tissue evidence="1">Shoot tissue taken approximately 20 cm above the soil surface</tissue>
    </source>
</reference>
<sequence>MPCDQIGLTTSKS</sequence>
<proteinExistence type="predicted"/>
<evidence type="ECO:0000313" key="1">
    <source>
        <dbReference type="EMBL" id="JAD51960.1"/>
    </source>
</evidence>
<accession>A0A0A9ASQ6</accession>
<name>A0A0A9ASQ6_ARUDO</name>
<reference evidence="1" key="1">
    <citation type="submission" date="2014-09" db="EMBL/GenBank/DDBJ databases">
        <authorList>
            <person name="Magalhaes I.L.F."/>
            <person name="Oliveira U."/>
            <person name="Santos F.R."/>
            <person name="Vidigal T.H.D.A."/>
            <person name="Brescovit A.D."/>
            <person name="Santos A.J."/>
        </authorList>
    </citation>
    <scope>NUCLEOTIDE SEQUENCE</scope>
    <source>
        <tissue evidence="1">Shoot tissue taken approximately 20 cm above the soil surface</tissue>
    </source>
</reference>
<dbReference type="EMBL" id="GBRH01245935">
    <property type="protein sequence ID" value="JAD51960.1"/>
    <property type="molecule type" value="Transcribed_RNA"/>
</dbReference>
<protein>
    <submittedName>
        <fullName evidence="1">Uncharacterized protein</fullName>
    </submittedName>
</protein>
<organism evidence="1">
    <name type="scientific">Arundo donax</name>
    <name type="common">Giant reed</name>
    <name type="synonym">Donax arundinaceus</name>
    <dbReference type="NCBI Taxonomy" id="35708"/>
    <lineage>
        <taxon>Eukaryota</taxon>
        <taxon>Viridiplantae</taxon>
        <taxon>Streptophyta</taxon>
        <taxon>Embryophyta</taxon>
        <taxon>Tracheophyta</taxon>
        <taxon>Spermatophyta</taxon>
        <taxon>Magnoliopsida</taxon>
        <taxon>Liliopsida</taxon>
        <taxon>Poales</taxon>
        <taxon>Poaceae</taxon>
        <taxon>PACMAD clade</taxon>
        <taxon>Arundinoideae</taxon>
        <taxon>Arundineae</taxon>
        <taxon>Arundo</taxon>
    </lineage>
</organism>